<protein>
    <submittedName>
        <fullName evidence="1">Wadjet anti-phage system protein JetA family protein</fullName>
    </submittedName>
</protein>
<sequence length="468" mass="54553">MNIFDTIPENFFSVLSSGNKEIYVDALMLLHQMFKYELNIRVDDYISSLIAQIEDKSFMLEEDDEVTEVNLTSNVKARLILNRLVKTGWVDKEFLDGSFIEIITPRDYAIKVMKLLSELSDQTLHDYNSLVFATYSGLKQAKNEHQGQMYEAVLSAKTNTEQLTYELKRLYHGIRSYLRRIQEQSEVNVLLKNHFEEYKRMSDSIYHPIKTMDSIHRYMAPIQEILSDILADEELMDGMRSRAMTIRKYENDDEAGQEIISSIDYVLDVYQSIGGIVNEIDRKHNAYTKSSIEKIQYLMTADQSIKGKLVELLKEYSKSSDTKRTVIVEMLEKNIRVNRQEFIDGKSLYHKNVRSRRVNSEPLEITEDNTFSNAAMTGMLQQIKNGYPVERIRKYVNSLFKENESSINSETISINNDEDFVLLILAMVRANERGMNYKVQMNNGRLDRNGYIIPNMTFCKREVDHHVE</sequence>
<dbReference type="RefSeq" id="WP_342551847.1">
    <property type="nucleotide sequence ID" value="NZ_CP159992.1"/>
</dbReference>
<dbReference type="InterPro" id="IPR043773">
    <property type="entry name" value="JetA"/>
</dbReference>
<evidence type="ECO:0000313" key="1">
    <source>
        <dbReference type="EMBL" id="XCP96478.1"/>
    </source>
</evidence>
<gene>
    <name evidence="1" type="ORF">ABXS70_07175</name>
</gene>
<organism evidence="1">
    <name type="scientific">Paenibacillus sp. AN1007</name>
    <dbReference type="NCBI Taxonomy" id="3151385"/>
    <lineage>
        <taxon>Bacteria</taxon>
        <taxon>Bacillati</taxon>
        <taxon>Bacillota</taxon>
        <taxon>Bacilli</taxon>
        <taxon>Bacillales</taxon>
        <taxon>Paenibacillaceae</taxon>
        <taxon>Paenibacillus</taxon>
    </lineage>
</organism>
<accession>A0AAU8NDW3</accession>
<reference evidence="1" key="1">
    <citation type="submission" date="2024-05" db="EMBL/GenBank/DDBJ databases">
        <title>Draft genome assemblies of 36 bacteria isolated from hibernating arctic ground squirrels.</title>
        <authorList>
            <person name="McKee H."/>
            <person name="Mullen L."/>
            <person name="Drown D.M."/>
            <person name="Duddleston K.N."/>
        </authorList>
    </citation>
    <scope>NUCLEOTIDE SEQUENCE</scope>
    <source>
        <strain evidence="1">AN1007</strain>
    </source>
</reference>
<dbReference type="AlphaFoldDB" id="A0AAU8NDW3"/>
<dbReference type="Pfam" id="PF18982">
    <property type="entry name" value="JetA"/>
    <property type="match status" value="1"/>
</dbReference>
<proteinExistence type="predicted"/>
<name>A0AAU8NDW3_9BACL</name>
<dbReference type="EMBL" id="CP159992">
    <property type="protein sequence ID" value="XCP96478.1"/>
    <property type="molecule type" value="Genomic_DNA"/>
</dbReference>